<dbReference type="Pfam" id="PF07690">
    <property type="entry name" value="MFS_1"/>
    <property type="match status" value="1"/>
</dbReference>
<dbReference type="GeneID" id="18170995"/>
<dbReference type="VEuPathDB" id="FungiDB:CCM_08991"/>
<dbReference type="HOGENOM" id="CLU_001265_0_1_1"/>
<feature type="transmembrane region" description="Helical" evidence="6">
    <location>
        <begin position="132"/>
        <end position="154"/>
    </location>
</feature>
<keyword evidence="2" id="KW-0813">Transport</keyword>
<organism evidence="8 9">
    <name type="scientific">Cordyceps militaris (strain CM01)</name>
    <name type="common">Caterpillar fungus</name>
    <dbReference type="NCBI Taxonomy" id="983644"/>
    <lineage>
        <taxon>Eukaryota</taxon>
        <taxon>Fungi</taxon>
        <taxon>Dikarya</taxon>
        <taxon>Ascomycota</taxon>
        <taxon>Pezizomycotina</taxon>
        <taxon>Sordariomycetes</taxon>
        <taxon>Hypocreomycetidae</taxon>
        <taxon>Hypocreales</taxon>
        <taxon>Cordycipitaceae</taxon>
        <taxon>Cordyceps</taxon>
    </lineage>
</organism>
<dbReference type="AlphaFoldDB" id="G3JSU8"/>
<dbReference type="InterPro" id="IPR011701">
    <property type="entry name" value="MFS"/>
</dbReference>
<sequence length="501" mass="55015">MSLKANDDLATAESAVMDNSIDAAVERRVVRKLDKHFLSLLWFLFLLAFLDRSNIGNARVAGMDKDLSLSSDQYQWLLTVFYIFYILAEPLTLMYKIVSPRTWVPLLVLGWGVAATAQAATRSFGGMMACRALLATFEAGYGPGTIYLLSFFYLRREIGLRIGLFFSAAPLATCFAGALAYAITSGHARLASWRLLFLVEGIPVLVMAAVTYLVMPSSPHDAWFFTGEEKKVALARGVRQAGQEPRVGKISWRETFSTLLDLKAWMTAVMYFSCNVAYASLPVFLPTILEDLGYSGLNAQGLSAPPYFISFLVTICSTFIADRTQQRGLTVITLALTASAGYVMLAAARSNAARYAGVYLAALGLFPTIANVLPWVLSNQGSDERRGAGIVLLNLVGQCGPLLGTRLYPASERPHYAKGHAICAAFMGFTALLALCLRCFLVWENRKLAQRCPPVEDADRVEGEENYGPSFRYGSMQILLELNLVPIKSRTRQKGLQFSAT</sequence>
<feature type="transmembrane region" description="Helical" evidence="6">
    <location>
        <begin position="37"/>
        <end position="55"/>
    </location>
</feature>
<feature type="transmembrane region" description="Helical" evidence="6">
    <location>
        <begin position="357"/>
        <end position="377"/>
    </location>
</feature>
<feature type="transmembrane region" description="Helical" evidence="6">
    <location>
        <begin position="195"/>
        <end position="215"/>
    </location>
</feature>
<keyword evidence="9" id="KW-1185">Reference proteome</keyword>
<dbReference type="PANTHER" id="PTHR43791:SF36">
    <property type="entry name" value="TRANSPORTER, PUTATIVE (AFU_ORTHOLOGUE AFUA_6G08340)-RELATED"/>
    <property type="match status" value="1"/>
</dbReference>
<dbReference type="RefSeq" id="XP_006674189.1">
    <property type="nucleotide sequence ID" value="XM_006674126.1"/>
</dbReference>
<dbReference type="FunFam" id="1.20.1250.20:FF:000018">
    <property type="entry name" value="MFS transporter permease"/>
    <property type="match status" value="1"/>
</dbReference>
<feature type="transmembrane region" description="Helical" evidence="6">
    <location>
        <begin position="327"/>
        <end position="345"/>
    </location>
</feature>
<evidence type="ECO:0000256" key="1">
    <source>
        <dbReference type="ARBA" id="ARBA00004141"/>
    </source>
</evidence>
<gene>
    <name evidence="8" type="ORF">CCM_08991</name>
</gene>
<dbReference type="EMBL" id="JH126405">
    <property type="protein sequence ID" value="EGX88944.1"/>
    <property type="molecule type" value="Genomic_DNA"/>
</dbReference>
<comment type="subcellular location">
    <subcellularLocation>
        <location evidence="1">Membrane</location>
        <topology evidence="1">Multi-pass membrane protein</topology>
    </subcellularLocation>
</comment>
<keyword evidence="4 6" id="KW-1133">Transmembrane helix</keyword>
<evidence type="ECO:0000256" key="5">
    <source>
        <dbReference type="ARBA" id="ARBA00023136"/>
    </source>
</evidence>
<dbReference type="PANTHER" id="PTHR43791">
    <property type="entry name" value="PERMEASE-RELATED"/>
    <property type="match status" value="1"/>
</dbReference>
<dbReference type="InterPro" id="IPR036259">
    <property type="entry name" value="MFS_trans_sf"/>
</dbReference>
<dbReference type="GO" id="GO:0022857">
    <property type="term" value="F:transmembrane transporter activity"/>
    <property type="evidence" value="ECO:0007669"/>
    <property type="project" value="InterPro"/>
</dbReference>
<feature type="domain" description="Major facilitator superfamily (MFS) profile" evidence="7">
    <location>
        <begin position="37"/>
        <end position="446"/>
    </location>
</feature>
<dbReference type="FunFam" id="1.20.1250.20:FF:000013">
    <property type="entry name" value="MFS general substrate transporter"/>
    <property type="match status" value="1"/>
</dbReference>
<feature type="transmembrane region" description="Helical" evidence="6">
    <location>
        <begin position="103"/>
        <end position="120"/>
    </location>
</feature>
<feature type="transmembrane region" description="Helical" evidence="6">
    <location>
        <begin position="389"/>
        <end position="409"/>
    </location>
</feature>
<feature type="transmembrane region" description="Helical" evidence="6">
    <location>
        <begin position="301"/>
        <end position="321"/>
    </location>
</feature>
<proteinExistence type="predicted"/>
<accession>G3JSU8</accession>
<feature type="transmembrane region" description="Helical" evidence="6">
    <location>
        <begin position="160"/>
        <end position="183"/>
    </location>
</feature>
<dbReference type="InParanoid" id="G3JSU8"/>
<feature type="transmembrane region" description="Helical" evidence="6">
    <location>
        <begin position="76"/>
        <end position="97"/>
    </location>
</feature>
<dbReference type="PROSITE" id="PS50850">
    <property type="entry name" value="MFS"/>
    <property type="match status" value="1"/>
</dbReference>
<keyword evidence="5 6" id="KW-0472">Membrane</keyword>
<protein>
    <submittedName>
        <fullName evidence="8">MFS transporter, putative</fullName>
    </submittedName>
</protein>
<dbReference type="OrthoDB" id="2985014at2759"/>
<name>G3JSU8_CORMM</name>
<dbReference type="Gene3D" id="1.20.1250.20">
    <property type="entry name" value="MFS general substrate transporter like domains"/>
    <property type="match status" value="2"/>
</dbReference>
<dbReference type="InterPro" id="IPR020846">
    <property type="entry name" value="MFS_dom"/>
</dbReference>
<evidence type="ECO:0000256" key="6">
    <source>
        <dbReference type="SAM" id="Phobius"/>
    </source>
</evidence>
<dbReference type="eggNOG" id="KOG2533">
    <property type="taxonomic scope" value="Eukaryota"/>
</dbReference>
<dbReference type="KEGG" id="cmt:CCM_08991"/>
<dbReference type="GO" id="GO:0016020">
    <property type="term" value="C:membrane"/>
    <property type="evidence" value="ECO:0007669"/>
    <property type="project" value="UniProtKB-SubCell"/>
</dbReference>
<evidence type="ECO:0000259" key="7">
    <source>
        <dbReference type="PROSITE" id="PS50850"/>
    </source>
</evidence>
<feature type="transmembrane region" description="Helical" evidence="6">
    <location>
        <begin position="268"/>
        <end position="289"/>
    </location>
</feature>
<evidence type="ECO:0000256" key="2">
    <source>
        <dbReference type="ARBA" id="ARBA00022448"/>
    </source>
</evidence>
<evidence type="ECO:0000313" key="9">
    <source>
        <dbReference type="Proteomes" id="UP000001610"/>
    </source>
</evidence>
<dbReference type="OMA" id="QPLFWTF"/>
<feature type="transmembrane region" description="Helical" evidence="6">
    <location>
        <begin position="421"/>
        <end position="443"/>
    </location>
</feature>
<evidence type="ECO:0000256" key="4">
    <source>
        <dbReference type="ARBA" id="ARBA00022989"/>
    </source>
</evidence>
<keyword evidence="3 6" id="KW-0812">Transmembrane</keyword>
<evidence type="ECO:0000313" key="8">
    <source>
        <dbReference type="EMBL" id="EGX88944.1"/>
    </source>
</evidence>
<dbReference type="SUPFAM" id="SSF103473">
    <property type="entry name" value="MFS general substrate transporter"/>
    <property type="match status" value="1"/>
</dbReference>
<reference evidence="8 9" key="1">
    <citation type="journal article" date="2011" name="Genome Biol.">
        <title>Genome sequence of the insect pathogenic fungus Cordyceps militaris, a valued traditional Chinese medicine.</title>
        <authorList>
            <person name="Zheng P."/>
            <person name="Xia Y."/>
            <person name="Xiao G."/>
            <person name="Xiong C."/>
            <person name="Hu X."/>
            <person name="Zhang S."/>
            <person name="Zheng H."/>
            <person name="Huang Y."/>
            <person name="Zhou Y."/>
            <person name="Wang S."/>
            <person name="Zhao G.P."/>
            <person name="Liu X."/>
            <person name="St Leger R.J."/>
            <person name="Wang C."/>
        </authorList>
    </citation>
    <scope>NUCLEOTIDE SEQUENCE [LARGE SCALE GENOMIC DNA]</scope>
    <source>
        <strain evidence="8 9">CM01</strain>
    </source>
</reference>
<dbReference type="Proteomes" id="UP000001610">
    <property type="component" value="Unassembled WGS sequence"/>
</dbReference>
<evidence type="ECO:0000256" key="3">
    <source>
        <dbReference type="ARBA" id="ARBA00022692"/>
    </source>
</evidence>